<dbReference type="Pfam" id="PF00067">
    <property type="entry name" value="p450"/>
    <property type="match status" value="1"/>
</dbReference>
<dbReference type="PANTHER" id="PTHR24287:SF1">
    <property type="entry name" value="P450, PUTATIVE (EUROFUNG)-RELATED"/>
    <property type="match status" value="1"/>
</dbReference>
<evidence type="ECO:0000256" key="1">
    <source>
        <dbReference type="ARBA" id="ARBA00001971"/>
    </source>
</evidence>
<dbReference type="GO" id="GO:0020037">
    <property type="term" value="F:heme binding"/>
    <property type="evidence" value="ECO:0007669"/>
    <property type="project" value="InterPro"/>
</dbReference>
<accession>A0A8H6RY23</accession>
<dbReference type="EMBL" id="JACAZF010000018">
    <property type="protein sequence ID" value="KAF7288982.1"/>
    <property type="molecule type" value="Genomic_DNA"/>
</dbReference>
<dbReference type="OrthoDB" id="1470350at2759"/>
<dbReference type="AlphaFoldDB" id="A0A8H6RY23"/>
<evidence type="ECO:0000313" key="10">
    <source>
        <dbReference type="Proteomes" id="UP000636479"/>
    </source>
</evidence>
<dbReference type="InterPro" id="IPR001128">
    <property type="entry name" value="Cyt_P450"/>
</dbReference>
<keyword evidence="7" id="KW-0503">Monooxygenase</keyword>
<feature type="binding site" description="axial binding residue" evidence="8">
    <location>
        <position position="622"/>
    </location>
    <ligand>
        <name>heme</name>
        <dbReference type="ChEBI" id="CHEBI:30413"/>
    </ligand>
    <ligandPart>
        <name>Fe</name>
        <dbReference type="ChEBI" id="CHEBI:18248"/>
    </ligandPart>
</feature>
<evidence type="ECO:0000256" key="5">
    <source>
        <dbReference type="ARBA" id="ARBA00023002"/>
    </source>
</evidence>
<evidence type="ECO:0000256" key="7">
    <source>
        <dbReference type="ARBA" id="ARBA00023033"/>
    </source>
</evidence>
<dbReference type="InterPro" id="IPR017972">
    <property type="entry name" value="Cyt_P450_CS"/>
</dbReference>
<dbReference type="GO" id="GO:0016705">
    <property type="term" value="F:oxidoreductase activity, acting on paired donors, with incorporation or reduction of molecular oxygen"/>
    <property type="evidence" value="ECO:0007669"/>
    <property type="project" value="InterPro"/>
</dbReference>
<keyword evidence="4 8" id="KW-0479">Metal-binding</keyword>
<dbReference type="RefSeq" id="XP_037213134.1">
    <property type="nucleotide sequence ID" value="XM_037370542.1"/>
</dbReference>
<comment type="caution">
    <text evidence="9">The sequence shown here is derived from an EMBL/GenBank/DDBJ whole genome shotgun (WGS) entry which is preliminary data.</text>
</comment>
<organism evidence="9 10">
    <name type="scientific">Mycena indigotica</name>
    <dbReference type="NCBI Taxonomy" id="2126181"/>
    <lineage>
        <taxon>Eukaryota</taxon>
        <taxon>Fungi</taxon>
        <taxon>Dikarya</taxon>
        <taxon>Basidiomycota</taxon>
        <taxon>Agaricomycotina</taxon>
        <taxon>Agaricomycetes</taxon>
        <taxon>Agaricomycetidae</taxon>
        <taxon>Agaricales</taxon>
        <taxon>Marasmiineae</taxon>
        <taxon>Mycenaceae</taxon>
        <taxon>Mycena</taxon>
    </lineage>
</organism>
<dbReference type="Gene3D" id="1.10.630.10">
    <property type="entry name" value="Cytochrome P450"/>
    <property type="match status" value="2"/>
</dbReference>
<keyword evidence="6 8" id="KW-0408">Iron</keyword>
<keyword evidence="5" id="KW-0560">Oxidoreductase</keyword>
<dbReference type="InterPro" id="IPR002401">
    <property type="entry name" value="Cyt_P450_E_grp-I"/>
</dbReference>
<evidence type="ECO:0000313" key="9">
    <source>
        <dbReference type="EMBL" id="KAF7288982.1"/>
    </source>
</evidence>
<dbReference type="GO" id="GO:0004497">
    <property type="term" value="F:monooxygenase activity"/>
    <property type="evidence" value="ECO:0007669"/>
    <property type="project" value="UniProtKB-KW"/>
</dbReference>
<dbReference type="GeneID" id="59353058"/>
<dbReference type="Proteomes" id="UP000636479">
    <property type="component" value="Unassembled WGS sequence"/>
</dbReference>
<protein>
    <submittedName>
        <fullName evidence="9">Cytochrome P450</fullName>
    </submittedName>
</protein>
<dbReference type="GO" id="GO:0005506">
    <property type="term" value="F:iron ion binding"/>
    <property type="evidence" value="ECO:0007669"/>
    <property type="project" value="InterPro"/>
</dbReference>
<gene>
    <name evidence="9" type="ORF">MIND_01414800</name>
</gene>
<keyword evidence="10" id="KW-1185">Reference proteome</keyword>
<dbReference type="SUPFAM" id="SSF48264">
    <property type="entry name" value="Cytochrome P450"/>
    <property type="match status" value="2"/>
</dbReference>
<evidence type="ECO:0000256" key="8">
    <source>
        <dbReference type="PIRSR" id="PIRSR602401-1"/>
    </source>
</evidence>
<dbReference type="PROSITE" id="PS00086">
    <property type="entry name" value="CYTOCHROME_P450"/>
    <property type="match status" value="1"/>
</dbReference>
<evidence type="ECO:0000256" key="6">
    <source>
        <dbReference type="ARBA" id="ARBA00023004"/>
    </source>
</evidence>
<reference evidence="9" key="1">
    <citation type="submission" date="2020-05" db="EMBL/GenBank/DDBJ databases">
        <title>Mycena genomes resolve the evolution of fungal bioluminescence.</title>
        <authorList>
            <person name="Tsai I.J."/>
        </authorList>
    </citation>
    <scope>NUCLEOTIDE SEQUENCE</scope>
    <source>
        <strain evidence="9">171206Taipei</strain>
    </source>
</reference>
<dbReference type="PRINTS" id="PR00385">
    <property type="entry name" value="P450"/>
</dbReference>
<comment type="cofactor">
    <cofactor evidence="1 8">
        <name>heme</name>
        <dbReference type="ChEBI" id="CHEBI:30413"/>
    </cofactor>
</comment>
<dbReference type="InterPro" id="IPR047146">
    <property type="entry name" value="Cyt_P450_E_CYP52_fungi"/>
</dbReference>
<comment type="similarity">
    <text evidence="2">Belongs to the cytochrome P450 family.</text>
</comment>
<name>A0A8H6RY23_9AGAR</name>
<proteinExistence type="inferred from homology"/>
<evidence type="ECO:0000256" key="3">
    <source>
        <dbReference type="ARBA" id="ARBA00022617"/>
    </source>
</evidence>
<evidence type="ECO:0000256" key="4">
    <source>
        <dbReference type="ARBA" id="ARBA00022723"/>
    </source>
</evidence>
<keyword evidence="3 8" id="KW-0349">Heme</keyword>
<dbReference type="PRINTS" id="PR00463">
    <property type="entry name" value="EP450I"/>
</dbReference>
<sequence length="703" mass="79143">MGARRPPLSSTFSHCSLYAANRNPRKTVEIGQCHRTLCGGPVTTTEESEDVKRDIKERRHVLGLFYSTTPRLHRLSCAMVSPGVEFLGAIALQVLTKLVPLGCLLHYAARRLEQPLPVWATALITVAMVPVYATLSNWITRRRHRREANAMGARLAPEVHGKWPGGIDIMQKLLWYRLNGYPGDGFREFVAEYGPIINIRILWTNNYFTTWPDHAKRILATDFNNFEKGPRLSRLAKEVLGVSRLFLHDLTLIFDAARRVQLGRRNVEVSSSNDQGESFTNPGALISHHIPSPSSPRNASLISTQLMSMPMLSLPHLKSVLVQDTQSTFRISLAGLPWTPPQRRMLFGQCADSLKGALPYPHNVTVPNEQTAAHELSFAEAFNQSLDAVAVRIPRNVVWPLWELRKAGMTEPMKAVSAFIDPIIAAAVERKRLGDAAGGEKREAQNLLDELLDSTVDPKVLKEETLNILLAGRDTTMHTLTMIIYLLSLHPAASERLRAEILCHIGPTRRPTFEDIKDMKYLRAVINEALRLFPAVPFNFRDAISATTFPSPDPNQKPIYLPPRAQVMYSVLLMQRDKNLWGPDGANTDEFDPDRFIDVRLKKYLLANSFQFLPFNAGPRICLGQQFAYNEMSFMLIRLFQSFKSFHLAEDAFSAEGRPPADWKFAKGRKAIERIRPKLTLTLSTLDGLWVRVTEATSEDTLA</sequence>
<evidence type="ECO:0000256" key="2">
    <source>
        <dbReference type="ARBA" id="ARBA00010617"/>
    </source>
</evidence>
<dbReference type="InterPro" id="IPR036396">
    <property type="entry name" value="Cyt_P450_sf"/>
</dbReference>
<dbReference type="PANTHER" id="PTHR24287">
    <property type="entry name" value="P450, PUTATIVE (EUROFUNG)-RELATED"/>
    <property type="match status" value="1"/>
</dbReference>